<dbReference type="PANTHER" id="PTHR14091">
    <property type="entry name" value="PERIODIC TRYPTOPHAN PROTEIN 1"/>
    <property type="match status" value="1"/>
</dbReference>
<dbReference type="InterPro" id="IPR019775">
    <property type="entry name" value="WD40_repeat_CS"/>
</dbReference>
<keyword evidence="2 4" id="KW-0853">WD repeat</keyword>
<dbReference type="InterPro" id="IPR044285">
    <property type="entry name" value="PWP1"/>
</dbReference>
<name>A0A0N4WAK3_HAEPC</name>
<proteinExistence type="predicted"/>
<dbReference type="STRING" id="6290.A0A0N4WAK3"/>
<reference evidence="7 8" key="2">
    <citation type="submission" date="2018-11" db="EMBL/GenBank/DDBJ databases">
        <authorList>
            <consortium name="Pathogen Informatics"/>
        </authorList>
    </citation>
    <scope>NUCLEOTIDE SEQUENCE [LARGE SCALE GENOMIC DNA]</scope>
    <source>
        <strain evidence="7 8">MHpl1</strain>
    </source>
</reference>
<feature type="domain" description="SAC3/GANP/THP3 conserved" evidence="6">
    <location>
        <begin position="15"/>
        <end position="287"/>
    </location>
</feature>
<feature type="region of interest" description="Disordered" evidence="5">
    <location>
        <begin position="358"/>
        <end position="415"/>
    </location>
</feature>
<evidence type="ECO:0000259" key="6">
    <source>
        <dbReference type="Pfam" id="PF03399"/>
    </source>
</evidence>
<evidence type="ECO:0000256" key="1">
    <source>
        <dbReference type="ARBA" id="ARBA00022553"/>
    </source>
</evidence>
<dbReference type="Gene3D" id="1.25.40.990">
    <property type="match status" value="1"/>
</dbReference>
<dbReference type="SMART" id="SM00320">
    <property type="entry name" value="WD40"/>
    <property type="match status" value="5"/>
</dbReference>
<keyword evidence="1" id="KW-0597">Phosphoprotein</keyword>
<dbReference type="OMA" id="MAIEYRA"/>
<dbReference type="EMBL" id="UZAF01016655">
    <property type="protein sequence ID" value="VDO31824.1"/>
    <property type="molecule type" value="Genomic_DNA"/>
</dbReference>
<dbReference type="Pfam" id="PF03399">
    <property type="entry name" value="SAC3_GANP"/>
    <property type="match status" value="1"/>
</dbReference>
<gene>
    <name evidence="7" type="ORF">HPLM_LOCUS7414</name>
</gene>
<accession>A0A0N4WAK3</accession>
<dbReference type="Pfam" id="PF00400">
    <property type="entry name" value="WD40"/>
    <property type="match status" value="1"/>
</dbReference>
<dbReference type="PANTHER" id="PTHR14091:SF0">
    <property type="entry name" value="PERIODIC TRYPTOPHAN PROTEIN 1 HOMOLOG"/>
    <property type="match status" value="1"/>
</dbReference>
<protein>
    <submittedName>
        <fullName evidence="9">WD_REPEATS_REGION domain-containing protein</fullName>
    </submittedName>
</protein>
<evidence type="ECO:0000313" key="8">
    <source>
        <dbReference type="Proteomes" id="UP000268014"/>
    </source>
</evidence>
<feature type="compositionally biased region" description="Acidic residues" evidence="5">
    <location>
        <begin position="395"/>
        <end position="411"/>
    </location>
</feature>
<dbReference type="Gene3D" id="2.130.10.10">
    <property type="entry name" value="YVTN repeat-like/Quinoprotein amine dehydrogenase"/>
    <property type="match status" value="1"/>
</dbReference>
<dbReference type="InterPro" id="IPR015943">
    <property type="entry name" value="WD40/YVTN_repeat-like_dom_sf"/>
</dbReference>
<evidence type="ECO:0000256" key="5">
    <source>
        <dbReference type="SAM" id="MobiDB-lite"/>
    </source>
</evidence>
<dbReference type="Proteomes" id="UP000268014">
    <property type="component" value="Unassembled WGS sequence"/>
</dbReference>
<dbReference type="GO" id="GO:0005634">
    <property type="term" value="C:nucleus"/>
    <property type="evidence" value="ECO:0007669"/>
    <property type="project" value="TreeGrafter"/>
</dbReference>
<sequence>MCCTSHSVVGRCMTMCPEAETQFRLANNMVHALEKLDDTSERSRDIRQRMVKEYTRPAAGSDHLNPDILRPPKILLLTVRYLLDIYESEKLKQFNSVYSFVCDRFRAVRQDMILQNVSAAETLLLLDEMIPFYVETDYKCQTEKCEAYDWKLHSTQLEECLSRWAEAAAIVPHGCVSDRTLSAYILHGISDPTSLLDLYAWKSYLTRDVFHILHDIIIAFRSNNYVRFFRRLAELPSDVIAVAAVEAVRMLRLRALRTISAAYKSPGLKISRSVLARWLRHDDISGLLSCFGIPCSESIQISSIVVNNALSDDAKRLMSVMAIMNGVIMISDIAWIQRGVAKKTPDKVKLNEEQMRQLIEGSAPDTSDVESDNDGEAEAKREPGVRGSAANEGTDNCEETEMAEAKEEDEAKPESGMRGIAMYASNADDPYVTLHVDSDEEEKEEIEINPDDNLVVLAKIDRDNYTLDVFLYNEENEDWYCHHDYILDAPPLCLEPIQHDPGNDETGKGNLISVGTMEPVINIWDLDIMNSVEPVVSLGSKSKGRRRKRDGSQQGHSDAVLGLAWNRITTHVLASGGADKQIILWDLDEAKAAQIIPERDGEVQALSWHPAEASFILTGTLGGTVEVIDCRENSGSSSAMWNLGAQVEQVRWNHFNPFSAFVATDDGTLRHIDMRKPGEILWEGHAHDGSVGGLTLSATVRGLLVTVGHDQMLCVWKVQDDGSIAKVHSEMQHVGPLHAAQFNPDVATVCCIGGSLNDLVKLVDVGKKESVLKAFS</sequence>
<dbReference type="WBParaSite" id="HPLM_0000742201-mRNA-1">
    <property type="protein sequence ID" value="HPLM_0000742201-mRNA-1"/>
    <property type="gene ID" value="HPLM_0000742201"/>
</dbReference>
<dbReference type="OrthoDB" id="270624at2759"/>
<organism evidence="9">
    <name type="scientific">Haemonchus placei</name>
    <name type="common">Barber's pole worm</name>
    <dbReference type="NCBI Taxonomy" id="6290"/>
    <lineage>
        <taxon>Eukaryota</taxon>
        <taxon>Metazoa</taxon>
        <taxon>Ecdysozoa</taxon>
        <taxon>Nematoda</taxon>
        <taxon>Chromadorea</taxon>
        <taxon>Rhabditida</taxon>
        <taxon>Rhabditina</taxon>
        <taxon>Rhabditomorpha</taxon>
        <taxon>Strongyloidea</taxon>
        <taxon>Trichostrongylidae</taxon>
        <taxon>Haemonchus</taxon>
    </lineage>
</organism>
<feature type="compositionally biased region" description="Acidic residues" evidence="5">
    <location>
        <begin position="367"/>
        <end position="376"/>
    </location>
</feature>
<keyword evidence="3" id="KW-0677">Repeat</keyword>
<dbReference type="PROSITE" id="PS50294">
    <property type="entry name" value="WD_REPEATS_REGION"/>
    <property type="match status" value="1"/>
</dbReference>
<dbReference type="PROSITE" id="PS00678">
    <property type="entry name" value="WD_REPEATS_1"/>
    <property type="match status" value="1"/>
</dbReference>
<dbReference type="SUPFAM" id="SSF50978">
    <property type="entry name" value="WD40 repeat-like"/>
    <property type="match status" value="1"/>
</dbReference>
<dbReference type="AlphaFoldDB" id="A0A0N4WAK3"/>
<dbReference type="InterPro" id="IPR001680">
    <property type="entry name" value="WD40_rpt"/>
</dbReference>
<reference evidence="9" key="1">
    <citation type="submission" date="2017-02" db="UniProtKB">
        <authorList>
            <consortium name="WormBaseParasite"/>
        </authorList>
    </citation>
    <scope>IDENTIFICATION</scope>
</reference>
<evidence type="ECO:0000256" key="2">
    <source>
        <dbReference type="ARBA" id="ARBA00022574"/>
    </source>
</evidence>
<dbReference type="PROSITE" id="PS50082">
    <property type="entry name" value="WD_REPEATS_2"/>
    <property type="match status" value="1"/>
</dbReference>
<evidence type="ECO:0000313" key="9">
    <source>
        <dbReference type="WBParaSite" id="HPLM_0000742201-mRNA-1"/>
    </source>
</evidence>
<keyword evidence="8" id="KW-1185">Reference proteome</keyword>
<evidence type="ECO:0000313" key="7">
    <source>
        <dbReference type="EMBL" id="VDO31824.1"/>
    </source>
</evidence>
<feature type="repeat" description="WD" evidence="4">
    <location>
        <begin position="553"/>
        <end position="595"/>
    </location>
</feature>
<dbReference type="InterPro" id="IPR005062">
    <property type="entry name" value="SAC3/GANP/THP3_conserved"/>
</dbReference>
<evidence type="ECO:0000256" key="4">
    <source>
        <dbReference type="PROSITE-ProRule" id="PRU00221"/>
    </source>
</evidence>
<dbReference type="GO" id="GO:0006364">
    <property type="term" value="P:rRNA processing"/>
    <property type="evidence" value="ECO:0007669"/>
    <property type="project" value="InterPro"/>
</dbReference>
<evidence type="ECO:0000256" key="3">
    <source>
        <dbReference type="ARBA" id="ARBA00022737"/>
    </source>
</evidence>
<dbReference type="InterPro" id="IPR036322">
    <property type="entry name" value="WD40_repeat_dom_sf"/>
</dbReference>